<evidence type="ECO:0000256" key="2">
    <source>
        <dbReference type="SAM" id="SignalP"/>
    </source>
</evidence>
<dbReference type="SMART" id="SM00849">
    <property type="entry name" value="Lactamase_B"/>
    <property type="match status" value="1"/>
</dbReference>
<dbReference type="Gene3D" id="3.60.15.10">
    <property type="entry name" value="Ribonuclease Z/Hydroxyacylglutathione hydrolase-like"/>
    <property type="match status" value="1"/>
</dbReference>
<dbReference type="NCBIfam" id="NF033105">
    <property type="entry name" value="bla_subclass_B3"/>
    <property type="match status" value="1"/>
</dbReference>
<dbReference type="InterPro" id="IPR001279">
    <property type="entry name" value="Metallo-B-lactamas"/>
</dbReference>
<feature type="signal peptide" evidence="2">
    <location>
        <begin position="1"/>
        <end position="24"/>
    </location>
</feature>
<comment type="caution">
    <text evidence="4">The sequence shown here is derived from an EMBL/GenBank/DDBJ whole genome shotgun (WGS) entry which is preliminary data.</text>
</comment>
<keyword evidence="5" id="KW-1185">Reference proteome</keyword>
<accession>A0A1A7BWD0</accession>
<dbReference type="NCBIfam" id="NF012229">
    <property type="entry name" value="bla_class_B_core"/>
    <property type="match status" value="1"/>
</dbReference>
<dbReference type="InterPro" id="IPR036866">
    <property type="entry name" value="RibonucZ/Hydroxyglut_hydro"/>
</dbReference>
<dbReference type="Proteomes" id="UP000092713">
    <property type="component" value="Unassembled WGS sequence"/>
</dbReference>
<dbReference type="PANTHER" id="PTHR42951:SF17">
    <property type="entry name" value="METALLO-BETA-LACTAMASE DOMAIN-CONTAINING PROTEIN"/>
    <property type="match status" value="1"/>
</dbReference>
<evidence type="ECO:0000256" key="1">
    <source>
        <dbReference type="SAM" id="MobiDB-lite"/>
    </source>
</evidence>
<evidence type="ECO:0000259" key="3">
    <source>
        <dbReference type="SMART" id="SM00849"/>
    </source>
</evidence>
<proteinExistence type="predicted"/>
<feature type="domain" description="Metallo-beta-lactamase" evidence="3">
    <location>
        <begin position="63"/>
        <end position="259"/>
    </location>
</feature>
<dbReference type="InterPro" id="IPR050855">
    <property type="entry name" value="NDM-1-like"/>
</dbReference>
<dbReference type="EMBL" id="LOCQ01000061">
    <property type="protein sequence ID" value="OBV37054.1"/>
    <property type="molecule type" value="Genomic_DNA"/>
</dbReference>
<gene>
    <name evidence="4" type="ORF">ASR47_1002105</name>
</gene>
<evidence type="ECO:0000313" key="5">
    <source>
        <dbReference type="Proteomes" id="UP000092713"/>
    </source>
</evidence>
<dbReference type="OrthoDB" id="9762883at2"/>
<dbReference type="AlphaFoldDB" id="A0A1A7BWD0"/>
<dbReference type="Pfam" id="PF00753">
    <property type="entry name" value="Lactamase_B"/>
    <property type="match status" value="1"/>
</dbReference>
<dbReference type="RefSeq" id="WP_065310061.1">
    <property type="nucleotide sequence ID" value="NZ_LOCQ01000061.1"/>
</dbReference>
<feature type="chain" id="PRO_5008355403" evidence="2">
    <location>
        <begin position="25"/>
        <end position="324"/>
    </location>
</feature>
<protein>
    <submittedName>
        <fullName evidence="4">Metallo-beta-lactamase class B</fullName>
        <ecNumber evidence="4">3.5.2.6</ecNumber>
    </submittedName>
</protein>
<evidence type="ECO:0000313" key="4">
    <source>
        <dbReference type="EMBL" id="OBV37054.1"/>
    </source>
</evidence>
<dbReference type="PANTHER" id="PTHR42951">
    <property type="entry name" value="METALLO-BETA-LACTAMASE DOMAIN-CONTAINING"/>
    <property type="match status" value="1"/>
</dbReference>
<keyword evidence="2" id="KW-0732">Signal</keyword>
<dbReference type="PATRIC" id="fig|1747903.4.peg.550"/>
<feature type="region of interest" description="Disordered" evidence="1">
    <location>
        <begin position="305"/>
        <end position="324"/>
    </location>
</feature>
<dbReference type="STRING" id="1747903.ASR47_1002105"/>
<dbReference type="SUPFAM" id="SSF56281">
    <property type="entry name" value="Metallo-hydrolase/oxidoreductase"/>
    <property type="match status" value="1"/>
</dbReference>
<dbReference type="CDD" id="cd16290">
    <property type="entry name" value="AIM-1_SMB-1-like_MBL-B3"/>
    <property type="match status" value="1"/>
</dbReference>
<name>A0A1A7BWD0_9BURK</name>
<keyword evidence="4" id="KW-0378">Hydrolase</keyword>
<sequence>MPPFAFSKLFAALALLPLSWSALAQSADDPLTRAIASPYAEQWNRPQQPVRIHGDTYYVGVGGLSVVLIHTREGLVLIDGALPQSVAAIKEHILELGFRIEDIKFILNTEAHFDHSGGIAALARDSGAQVLASPLGAQALRAGRVLDEDPQAGEIDPMPAVANVREMADGETLQLGELTVTARHTPGHTPGSTSWTWLSCEDGARTDCLNVVFGASLTPVAADHFHYLGDERHADLTPAFRRVMQDVAKLPCDILISAHPDHSGADQKLAQLVMGASPNPFIDAQACRSYAAKNEAKLDARIAKEKAAEKAQLGESQQAPGATR</sequence>
<reference evidence="4 5" key="1">
    <citation type="submission" date="2016-04" db="EMBL/GenBank/DDBJ databases">
        <title>Draft genome sequence of Janthinobacterium psychrotolerans sp. nov., isolated from freshwater sediments in Denmark.</title>
        <authorList>
            <person name="Gong X."/>
            <person name="Skrivergaard S."/>
            <person name="Korsgaard B.S."/>
            <person name="Schreiber L."/>
            <person name="Marshall I.P."/>
            <person name="Finster K."/>
            <person name="Schramm A."/>
        </authorList>
    </citation>
    <scope>NUCLEOTIDE SEQUENCE [LARGE SCALE GENOMIC DNA]</scope>
    <source>
        <strain evidence="4 5">S3-2</strain>
    </source>
</reference>
<dbReference type="GO" id="GO:0008800">
    <property type="term" value="F:beta-lactamase activity"/>
    <property type="evidence" value="ECO:0007669"/>
    <property type="project" value="UniProtKB-EC"/>
</dbReference>
<organism evidence="4 5">
    <name type="scientific">Janthinobacterium psychrotolerans</name>
    <dbReference type="NCBI Taxonomy" id="1747903"/>
    <lineage>
        <taxon>Bacteria</taxon>
        <taxon>Pseudomonadati</taxon>
        <taxon>Pseudomonadota</taxon>
        <taxon>Betaproteobacteria</taxon>
        <taxon>Burkholderiales</taxon>
        <taxon>Oxalobacteraceae</taxon>
        <taxon>Janthinobacterium</taxon>
    </lineage>
</organism>
<feature type="compositionally biased region" description="Polar residues" evidence="1">
    <location>
        <begin position="314"/>
        <end position="324"/>
    </location>
</feature>
<dbReference type="EC" id="3.5.2.6" evidence="4"/>